<protein>
    <submittedName>
        <fullName evidence="1">Uncharacterized protein</fullName>
    </submittedName>
</protein>
<feature type="non-terminal residue" evidence="1">
    <location>
        <position position="70"/>
    </location>
</feature>
<evidence type="ECO:0000313" key="2">
    <source>
        <dbReference type="Proteomes" id="UP001142400"/>
    </source>
</evidence>
<proteinExistence type="predicted"/>
<dbReference type="AlphaFoldDB" id="A0A9X2M7P8"/>
<sequence>MNDLPASQRLAHALRELKKNAGSPSYATIAAWGEQQKPKVALGKSKLSPWFSGKSVPADGRPFTTLIDLL</sequence>
<dbReference type="EMBL" id="JANIIC010000231">
    <property type="protein sequence ID" value="MCQ8836649.1"/>
    <property type="molecule type" value="Genomic_DNA"/>
</dbReference>
<keyword evidence="2" id="KW-1185">Reference proteome</keyword>
<evidence type="ECO:0000313" key="1">
    <source>
        <dbReference type="EMBL" id="MCQ8836649.1"/>
    </source>
</evidence>
<reference evidence="1" key="1">
    <citation type="submission" date="2022-06" db="EMBL/GenBank/DDBJ databases">
        <title>WGS of actinobacteria.</title>
        <authorList>
            <person name="Thawai C."/>
        </authorList>
    </citation>
    <scope>NUCLEOTIDE SEQUENCE</scope>
    <source>
        <strain evidence="1">DSM 42010</strain>
    </source>
</reference>
<organism evidence="1 2">
    <name type="scientific">Streptomyces malaysiensis subsp. samsunensis</name>
    <dbReference type="NCBI Taxonomy" id="459658"/>
    <lineage>
        <taxon>Bacteria</taxon>
        <taxon>Bacillati</taxon>
        <taxon>Actinomycetota</taxon>
        <taxon>Actinomycetes</taxon>
        <taxon>Kitasatosporales</taxon>
        <taxon>Streptomycetaceae</taxon>
        <taxon>Streptomyces</taxon>
        <taxon>Streptomyces violaceusniger group</taxon>
    </lineage>
</organism>
<comment type="caution">
    <text evidence="1">The sequence shown here is derived from an EMBL/GenBank/DDBJ whole genome shotgun (WGS) entry which is preliminary data.</text>
</comment>
<dbReference type="Proteomes" id="UP001142400">
    <property type="component" value="Unassembled WGS sequence"/>
</dbReference>
<name>A0A9X2M7P8_STRMQ</name>
<gene>
    <name evidence="1" type="ORF">NQU54_48640</name>
</gene>
<accession>A0A9X2M7P8</accession>